<dbReference type="Proteomes" id="UP000285744">
    <property type="component" value="Unassembled WGS sequence"/>
</dbReference>
<reference evidence="3" key="2">
    <citation type="submission" date="2022-10" db="EMBL/GenBank/DDBJ databases">
        <title>The complete genomes of actinobacterial strains from the NBC collection.</title>
        <authorList>
            <person name="Joergensen T.S."/>
            <person name="Alvarez Arevalo M."/>
            <person name="Sterndorff E.B."/>
            <person name="Faurdal D."/>
            <person name="Vuksanovic O."/>
            <person name="Mourched A.-S."/>
            <person name="Charusanti P."/>
            <person name="Shaw S."/>
            <person name="Blin K."/>
            <person name="Weber T."/>
        </authorList>
    </citation>
    <scope>NUCLEOTIDE SEQUENCE</scope>
    <source>
        <strain evidence="3">NBC_00256</strain>
    </source>
</reference>
<keyword evidence="5" id="KW-1185">Reference proteome</keyword>
<dbReference type="SUPFAM" id="SSF53474">
    <property type="entry name" value="alpha/beta-Hydrolases"/>
    <property type="match status" value="1"/>
</dbReference>
<gene>
    <name evidence="2" type="ORF">D7I43_31265</name>
    <name evidence="3" type="ORF">OG994_14670</name>
</gene>
<protein>
    <submittedName>
        <fullName evidence="2">Alpha/beta hydrolase</fullName>
    </submittedName>
</protein>
<evidence type="ECO:0000313" key="5">
    <source>
        <dbReference type="Proteomes" id="UP001432190"/>
    </source>
</evidence>
<dbReference type="InterPro" id="IPR000073">
    <property type="entry name" value="AB_hydrolase_1"/>
</dbReference>
<dbReference type="OrthoDB" id="495620at2"/>
<dbReference type="GO" id="GO:0017171">
    <property type="term" value="F:serine hydrolase activity"/>
    <property type="evidence" value="ECO:0007669"/>
    <property type="project" value="TreeGrafter"/>
</dbReference>
<dbReference type="RefSeq" id="WP_120332165.1">
    <property type="nucleotide sequence ID" value="NZ_CP108084.1"/>
</dbReference>
<dbReference type="Pfam" id="PF00561">
    <property type="entry name" value="Abhydrolase_1"/>
    <property type="match status" value="1"/>
</dbReference>
<keyword evidence="2" id="KW-0378">Hydrolase</keyword>
<evidence type="ECO:0000313" key="3">
    <source>
        <dbReference type="EMBL" id="WUP52675.1"/>
    </source>
</evidence>
<evidence type="ECO:0000259" key="1">
    <source>
        <dbReference type="Pfam" id="PF00561"/>
    </source>
</evidence>
<dbReference type="PANTHER" id="PTHR46331">
    <property type="entry name" value="VALACYCLOVIR HYDROLASE"/>
    <property type="match status" value="1"/>
</dbReference>
<name>A0A420EQ86_9ACTN</name>
<dbReference type="EMBL" id="RAQQ01000048">
    <property type="protein sequence ID" value="RKF22828.1"/>
    <property type="molecule type" value="Genomic_DNA"/>
</dbReference>
<dbReference type="EMBL" id="CP108084">
    <property type="protein sequence ID" value="WUP52675.1"/>
    <property type="molecule type" value="Genomic_DNA"/>
</dbReference>
<dbReference type="Gene3D" id="3.40.50.1820">
    <property type="entry name" value="alpha/beta hydrolase"/>
    <property type="match status" value="1"/>
</dbReference>
<sequence>MTATTTGYAPVNGLEMYYEIHGEGKPLLLVHGALSNIETDFGAILPLLARTRQVIAVEAQAHGRTADIDRPLRVEQLAEDCAALLRHLGLEKVDVLGYSMGAAAALRLGVDHPDLVDRLVLLSIATKISGMHPGLLDGIALLQPEHLHGSPFHTDYLRLAPRPEDFPILVERVKDMDQNLPEVPDEAVAALASPTLVMIGDSDIIRPEHAVEVFRLLGGGVAGDNVGLPRCQLAVLPGTTHVTLVHRAEWVAGMAESFLTTEVPATA</sequence>
<feature type="domain" description="AB hydrolase-1" evidence="1">
    <location>
        <begin position="25"/>
        <end position="140"/>
    </location>
</feature>
<dbReference type="Proteomes" id="UP001432190">
    <property type="component" value="Chromosome"/>
</dbReference>
<dbReference type="InterPro" id="IPR029058">
    <property type="entry name" value="AB_hydrolase_fold"/>
</dbReference>
<dbReference type="PANTHER" id="PTHR46331:SF2">
    <property type="entry name" value="VALACYCLOVIR HYDROLASE"/>
    <property type="match status" value="1"/>
</dbReference>
<organism evidence="2 4">
    <name type="scientific">Micromonospora globbae</name>
    <dbReference type="NCBI Taxonomy" id="1894969"/>
    <lineage>
        <taxon>Bacteria</taxon>
        <taxon>Bacillati</taxon>
        <taxon>Actinomycetota</taxon>
        <taxon>Actinomycetes</taxon>
        <taxon>Micromonosporales</taxon>
        <taxon>Micromonosporaceae</taxon>
        <taxon>Micromonospora</taxon>
    </lineage>
</organism>
<evidence type="ECO:0000313" key="2">
    <source>
        <dbReference type="EMBL" id="RKF22828.1"/>
    </source>
</evidence>
<evidence type="ECO:0000313" key="4">
    <source>
        <dbReference type="Proteomes" id="UP000285744"/>
    </source>
</evidence>
<dbReference type="PRINTS" id="PR00111">
    <property type="entry name" value="ABHYDROLASE"/>
</dbReference>
<accession>A0A420EQ86</accession>
<dbReference type="AlphaFoldDB" id="A0A420EQ86"/>
<reference evidence="2 4" key="1">
    <citation type="journal article" date="2018" name="Int. J. Syst. Evol. Microbiol.">
        <title>Micromonospora globbae sp. nov., an endophytic actinomycete isolated from roots of Globba winitii C. H. Wright.</title>
        <authorList>
            <person name="Kuncharoen N."/>
            <person name="Pittayakhajonwut P."/>
            <person name="Tanasupawat S."/>
        </authorList>
    </citation>
    <scope>NUCLEOTIDE SEQUENCE [LARGE SCALE GENOMIC DNA]</scope>
    <source>
        <strain evidence="2 4">WPS1-2</strain>
    </source>
</reference>
<proteinExistence type="predicted"/>